<comment type="catalytic activity">
    <reaction evidence="1 8">
        <text>Hydrolysis of (1-&gt;4)-alpha-D-glucosidic linkages in polysaccharides so as to remove successive maltose units from the non-reducing ends of the chains.</text>
        <dbReference type="EC" id="3.2.1.2"/>
    </reaction>
</comment>
<dbReference type="InterPro" id="IPR017853">
    <property type="entry name" value="GH"/>
</dbReference>
<proteinExistence type="inferred from homology"/>
<dbReference type="PRINTS" id="PR00750">
    <property type="entry name" value="BETAAMYLASE"/>
</dbReference>
<dbReference type="HOGENOM" id="CLU_016754_2_0_1"/>
<evidence type="ECO:0000256" key="2">
    <source>
        <dbReference type="ARBA" id="ARBA00005652"/>
    </source>
</evidence>
<evidence type="ECO:0000256" key="5">
    <source>
        <dbReference type="ARBA" id="ARBA00023277"/>
    </source>
</evidence>
<dbReference type="PANTHER" id="PTHR31352">
    <property type="entry name" value="BETA-AMYLASE 1, CHLOROPLASTIC"/>
    <property type="match status" value="1"/>
</dbReference>
<keyword evidence="6 8" id="KW-0326">Glycosidase</keyword>
<name>A0A0D3DLY1_BRAOL</name>
<dbReference type="InterPro" id="IPR001554">
    <property type="entry name" value="Glyco_hydro_14"/>
</dbReference>
<keyword evidence="5 8" id="KW-0119">Carbohydrate metabolism</keyword>
<keyword evidence="10" id="KW-1185">Reference proteome</keyword>
<dbReference type="EnsemblPlants" id="Bo8g040610.1">
    <property type="protein sequence ID" value="Bo8g040610.1"/>
    <property type="gene ID" value="Bo8g040610"/>
</dbReference>
<evidence type="ECO:0000256" key="7">
    <source>
        <dbReference type="ARBA" id="ARBA00023326"/>
    </source>
</evidence>
<dbReference type="STRING" id="109376.A0A0D3DLY1"/>
<dbReference type="PANTHER" id="PTHR31352:SF55">
    <property type="entry name" value="BETA-AMYLASE 5"/>
    <property type="match status" value="1"/>
</dbReference>
<evidence type="ECO:0000313" key="9">
    <source>
        <dbReference type="EnsemblPlants" id="Bo8g040610.1"/>
    </source>
</evidence>
<evidence type="ECO:0000313" key="10">
    <source>
        <dbReference type="Proteomes" id="UP000032141"/>
    </source>
</evidence>
<organism evidence="9 10">
    <name type="scientific">Brassica oleracea var. oleracea</name>
    <dbReference type="NCBI Taxonomy" id="109376"/>
    <lineage>
        <taxon>Eukaryota</taxon>
        <taxon>Viridiplantae</taxon>
        <taxon>Streptophyta</taxon>
        <taxon>Embryophyta</taxon>
        <taxon>Tracheophyta</taxon>
        <taxon>Spermatophyta</taxon>
        <taxon>Magnoliopsida</taxon>
        <taxon>eudicotyledons</taxon>
        <taxon>Gunneridae</taxon>
        <taxon>Pentapetalae</taxon>
        <taxon>rosids</taxon>
        <taxon>malvids</taxon>
        <taxon>Brassicales</taxon>
        <taxon>Brassicaceae</taxon>
        <taxon>Brassiceae</taxon>
        <taxon>Brassica</taxon>
    </lineage>
</organism>
<dbReference type="Gramene" id="Bo8g040610.1">
    <property type="protein sequence ID" value="Bo8g040610.1"/>
    <property type="gene ID" value="Bo8g040610"/>
</dbReference>
<evidence type="ECO:0000256" key="4">
    <source>
        <dbReference type="ARBA" id="ARBA00022801"/>
    </source>
</evidence>
<accession>A0A0D3DLY1</accession>
<reference evidence="9" key="2">
    <citation type="submission" date="2015-03" db="UniProtKB">
        <authorList>
            <consortium name="EnsemblPlants"/>
        </authorList>
    </citation>
    <scope>IDENTIFICATION</scope>
</reference>
<dbReference type="OMA" id="GHCEWEL"/>
<dbReference type="GO" id="GO:0016161">
    <property type="term" value="F:beta-amylase activity"/>
    <property type="evidence" value="ECO:0007669"/>
    <property type="project" value="UniProtKB-EC"/>
</dbReference>
<dbReference type="GO" id="GO:0000272">
    <property type="term" value="P:polysaccharide catabolic process"/>
    <property type="evidence" value="ECO:0007669"/>
    <property type="project" value="UniProtKB-KW"/>
</dbReference>
<dbReference type="Gene3D" id="3.20.20.80">
    <property type="entry name" value="Glycosidases"/>
    <property type="match status" value="1"/>
</dbReference>
<sequence length="392" mass="44886">MAANYNEKLLLNYVPVYVMLPLGVVNVENVFADPETVETQLKRLKEEAGIDGVMVDVWWGIIESKGPKQYDWTAYKTLFQLIARLGLKIQAIMSFHQCGGNVGDVVTIPIPKWVREVGESDPDIYYTNRRGTRDIEYLSLGVDNLPLFAGRTPVQMYSDYMSSFKEKMLELIEAGAIVDIEVGLGPAGELRYPAYPQSQGWVFPGIGEFQCYDKYLKSEFKEAAAKAGHPEWDLPDNAGEYNDKAEETGFFKTNGTYVSEEGKFFLTWYSNKLIFHGDQIIGEANKIFAGLKVNLAAKKFPTEFRGNPISSEISDGIPKKPYFLRNFRRNSEETLFPRKFPMEFRRNPISSEISDGIPRKPYFLGNFRWNSEETLFPQKFPTEFRGNPRRKW</sequence>
<comment type="similarity">
    <text evidence="2 8">Belongs to the glycosyl hydrolase 14 family.</text>
</comment>
<keyword evidence="4 8" id="KW-0378">Hydrolase</keyword>
<reference evidence="9 10" key="1">
    <citation type="journal article" date="2014" name="Genome Biol.">
        <title>Transcriptome and methylome profiling reveals relics of genome dominance in the mesopolyploid Brassica oleracea.</title>
        <authorList>
            <person name="Parkin I.A."/>
            <person name="Koh C."/>
            <person name="Tang H."/>
            <person name="Robinson S.J."/>
            <person name="Kagale S."/>
            <person name="Clarke W.E."/>
            <person name="Town C.D."/>
            <person name="Nixon J."/>
            <person name="Krishnakumar V."/>
            <person name="Bidwell S.L."/>
            <person name="Denoeud F."/>
            <person name="Belcram H."/>
            <person name="Links M.G."/>
            <person name="Just J."/>
            <person name="Clarke C."/>
            <person name="Bender T."/>
            <person name="Huebert T."/>
            <person name="Mason A.S."/>
            <person name="Pires J.C."/>
            <person name="Barker G."/>
            <person name="Moore J."/>
            <person name="Walley P.G."/>
            <person name="Manoli S."/>
            <person name="Batley J."/>
            <person name="Edwards D."/>
            <person name="Nelson M.N."/>
            <person name="Wang X."/>
            <person name="Paterson A.H."/>
            <person name="King G."/>
            <person name="Bancroft I."/>
            <person name="Chalhoub B."/>
            <person name="Sharpe A.G."/>
        </authorList>
    </citation>
    <scope>NUCLEOTIDE SEQUENCE</scope>
    <source>
        <strain evidence="9 10">cv. TO1000</strain>
    </source>
</reference>
<dbReference type="PROSITE" id="PS00506">
    <property type="entry name" value="BETA_AMYLASE_1"/>
    <property type="match status" value="1"/>
</dbReference>
<evidence type="ECO:0000256" key="8">
    <source>
        <dbReference type="RuleBase" id="RU000509"/>
    </source>
</evidence>
<dbReference type="AlphaFoldDB" id="A0A0D3DLY1"/>
<dbReference type="SUPFAM" id="SSF51445">
    <property type="entry name" value="(Trans)glycosidases"/>
    <property type="match status" value="1"/>
</dbReference>
<dbReference type="InterPro" id="IPR018238">
    <property type="entry name" value="Glyco_hydro_14_CS"/>
</dbReference>
<dbReference type="eggNOG" id="ENOG502QUU5">
    <property type="taxonomic scope" value="Eukaryota"/>
</dbReference>
<dbReference type="EC" id="3.2.1.2" evidence="3 8"/>
<keyword evidence="7 8" id="KW-0624">Polysaccharide degradation</keyword>
<dbReference type="Pfam" id="PF01373">
    <property type="entry name" value="Glyco_hydro_14"/>
    <property type="match status" value="1"/>
</dbReference>
<evidence type="ECO:0000256" key="6">
    <source>
        <dbReference type="ARBA" id="ARBA00023295"/>
    </source>
</evidence>
<protein>
    <recommendedName>
        <fullName evidence="3 8">Beta-amylase</fullName>
        <ecNumber evidence="3 8">3.2.1.2</ecNumber>
    </recommendedName>
</protein>
<evidence type="ECO:0000256" key="3">
    <source>
        <dbReference type="ARBA" id="ARBA00012594"/>
    </source>
</evidence>
<dbReference type="Proteomes" id="UP000032141">
    <property type="component" value="Chromosome C8"/>
</dbReference>
<evidence type="ECO:0000256" key="1">
    <source>
        <dbReference type="ARBA" id="ARBA00000546"/>
    </source>
</evidence>